<reference evidence="4" key="2">
    <citation type="submission" date="2021-04" db="EMBL/GenBank/DDBJ databases">
        <authorList>
            <person name="Gilroy R."/>
        </authorList>
    </citation>
    <scope>NUCLEOTIDE SEQUENCE</scope>
    <source>
        <strain evidence="4">ChiHjej11B10-19426</strain>
    </source>
</reference>
<accession>A0A9D2ILP1</accession>
<feature type="region of interest" description="Disordered" evidence="2">
    <location>
        <begin position="671"/>
        <end position="699"/>
    </location>
</feature>
<reference evidence="4" key="1">
    <citation type="journal article" date="2021" name="PeerJ">
        <title>Extensive microbial diversity within the chicken gut microbiome revealed by metagenomics and culture.</title>
        <authorList>
            <person name="Gilroy R."/>
            <person name="Ravi A."/>
            <person name="Getino M."/>
            <person name="Pursley I."/>
            <person name="Horton D.L."/>
            <person name="Alikhan N.F."/>
            <person name="Baker D."/>
            <person name="Gharbi K."/>
            <person name="Hall N."/>
            <person name="Watson M."/>
            <person name="Adriaenssens E.M."/>
            <person name="Foster-Nyarko E."/>
            <person name="Jarju S."/>
            <person name="Secka A."/>
            <person name="Antonio M."/>
            <person name="Oren A."/>
            <person name="Chaudhuri R.R."/>
            <person name="La Ragione R."/>
            <person name="Hildebrand F."/>
            <person name="Pallen M.J."/>
        </authorList>
    </citation>
    <scope>NUCLEOTIDE SEQUENCE</scope>
    <source>
        <strain evidence="4">ChiHjej11B10-19426</strain>
    </source>
</reference>
<comment type="caution">
    <text evidence="4">The sequence shown here is derived from an EMBL/GenBank/DDBJ whole genome shotgun (WGS) entry which is preliminary data.</text>
</comment>
<feature type="compositionally biased region" description="Basic and acidic residues" evidence="2">
    <location>
        <begin position="402"/>
        <end position="419"/>
    </location>
</feature>
<dbReference type="InterPro" id="IPR032812">
    <property type="entry name" value="SbsA_Ig"/>
</dbReference>
<gene>
    <name evidence="4" type="ORF">H9816_06325</name>
</gene>
<proteinExistence type="predicted"/>
<keyword evidence="1" id="KW-0732">Signal</keyword>
<dbReference type="AlphaFoldDB" id="A0A9D2ILP1"/>
<dbReference type="Pfam" id="PF13205">
    <property type="entry name" value="Big_5"/>
    <property type="match status" value="1"/>
</dbReference>
<feature type="domain" description="SbsA Ig-like" evidence="3">
    <location>
        <begin position="50"/>
        <end position="149"/>
    </location>
</feature>
<evidence type="ECO:0000313" key="5">
    <source>
        <dbReference type="Proteomes" id="UP000824014"/>
    </source>
</evidence>
<sequence>MKREKSEERKGRSGLWKRTAGLKACVVLLFGSAFLCHCARQGAPQGGPKDSLPPVVMWAQPAFNTTNFNGKRIYIAFDEYVQLKDQQKEFFTSPAMKNKPTLLVKGRGVQIDITDTLKPNTTYALNFGSSLCDNNEANPLNGFRYVFSTGPEIDSMFMSGYTVDAYTKDSVSKTLLFFYDAADSAFLRKPYLALNDAQRPDSVPAFDSTLFTVKPAFIARAENNGIFIAQNLKPIDYRVYAFEDTNSNFTYEPGVDKVGFLEGVYNPASLPDFLAWFDTTRMYMSAEPQIYLRMFLDKTFQRQNLSSSKRPLQHKVEFYFGAANPRIDTLVLEGIDSARIITEYVTRGRDTINLWLNVPSEQLPDTIKGRITYWKHDSINQLQPVTQQLALAWKYVESKEEIKEREKQEREKERAERAGETYTPPEKPNPFKYDLKAKGDVNPEENISISFDYPIVEMDSARISLIRYGEGEDRYRVKYNLRQDTLDMKRWILSAAWTAGQKYELVIPDSVFLNVAGERNDSIKSDFTIMSPEKFGTLTVNVKGKTEGACYVLQLLNEKNALLQEKKYVRSGVYTFRFVAPGNVKLRIIEDVNANGEWDSGDLLVHRQPEQVEIYVPESGDELIVMKANWDIEITVDMARLFRPFAVEDIRRQLRKQEMVRLERLAEERKKKMLDQQQKQTQQMNSSSAGAFNPTGGFN</sequence>
<dbReference type="Proteomes" id="UP000824014">
    <property type="component" value="Unassembled WGS sequence"/>
</dbReference>
<dbReference type="EMBL" id="DXCC01000020">
    <property type="protein sequence ID" value="HIZ15509.1"/>
    <property type="molecule type" value="Genomic_DNA"/>
</dbReference>
<organism evidence="4 5">
    <name type="scientific">Candidatus Tidjanibacter faecipullorum</name>
    <dbReference type="NCBI Taxonomy" id="2838766"/>
    <lineage>
        <taxon>Bacteria</taxon>
        <taxon>Pseudomonadati</taxon>
        <taxon>Bacteroidota</taxon>
        <taxon>Bacteroidia</taxon>
        <taxon>Bacteroidales</taxon>
        <taxon>Rikenellaceae</taxon>
        <taxon>Tidjanibacter</taxon>
    </lineage>
</organism>
<protein>
    <submittedName>
        <fullName evidence="4">Ig-like domain-containing protein</fullName>
    </submittedName>
</protein>
<name>A0A9D2ILP1_9BACT</name>
<evidence type="ECO:0000256" key="1">
    <source>
        <dbReference type="ARBA" id="ARBA00022729"/>
    </source>
</evidence>
<evidence type="ECO:0000256" key="2">
    <source>
        <dbReference type="SAM" id="MobiDB-lite"/>
    </source>
</evidence>
<evidence type="ECO:0000313" key="4">
    <source>
        <dbReference type="EMBL" id="HIZ15509.1"/>
    </source>
</evidence>
<feature type="region of interest" description="Disordered" evidence="2">
    <location>
        <begin position="402"/>
        <end position="432"/>
    </location>
</feature>
<evidence type="ECO:0000259" key="3">
    <source>
        <dbReference type="Pfam" id="PF13205"/>
    </source>
</evidence>